<dbReference type="AlphaFoldDB" id="A0A0A0J2N9"/>
<accession>A0A0A0J2N9</accession>
<dbReference type="STRING" id="1385520.N802_07115"/>
<feature type="chain" id="PRO_5001970941" description="Htaa domain-containing protein" evidence="1">
    <location>
        <begin position="34"/>
        <end position="205"/>
    </location>
</feature>
<keyword evidence="3" id="KW-1185">Reference proteome</keyword>
<gene>
    <name evidence="2" type="ORF">N802_07115</name>
</gene>
<dbReference type="OrthoDB" id="3788955at2"/>
<evidence type="ECO:0000313" key="2">
    <source>
        <dbReference type="EMBL" id="KGN30407.1"/>
    </source>
</evidence>
<dbReference type="RefSeq" id="WP_035918707.1">
    <property type="nucleotide sequence ID" value="NZ_AVPJ01000019.1"/>
</dbReference>
<dbReference type="Proteomes" id="UP000030002">
    <property type="component" value="Unassembled WGS sequence"/>
</dbReference>
<proteinExistence type="predicted"/>
<dbReference type="EMBL" id="AVPJ01000019">
    <property type="protein sequence ID" value="KGN30407.1"/>
    <property type="molecule type" value="Genomic_DNA"/>
</dbReference>
<evidence type="ECO:0000313" key="3">
    <source>
        <dbReference type="Proteomes" id="UP000030002"/>
    </source>
</evidence>
<dbReference type="eggNOG" id="ENOG502ZRJK">
    <property type="taxonomic scope" value="Bacteria"/>
</dbReference>
<feature type="signal peptide" evidence="1">
    <location>
        <begin position="1"/>
        <end position="33"/>
    </location>
</feature>
<organism evidence="2 3">
    <name type="scientific">Knoellia sinensis KCTC 19936</name>
    <dbReference type="NCBI Taxonomy" id="1385520"/>
    <lineage>
        <taxon>Bacteria</taxon>
        <taxon>Bacillati</taxon>
        <taxon>Actinomycetota</taxon>
        <taxon>Actinomycetes</taxon>
        <taxon>Micrococcales</taxon>
        <taxon>Intrasporangiaceae</taxon>
        <taxon>Knoellia</taxon>
    </lineage>
</organism>
<evidence type="ECO:0008006" key="4">
    <source>
        <dbReference type="Google" id="ProtNLM"/>
    </source>
</evidence>
<evidence type="ECO:0000256" key="1">
    <source>
        <dbReference type="SAM" id="SignalP"/>
    </source>
</evidence>
<name>A0A0A0J2N9_9MICO</name>
<sequence>MFPRLTRRVLPAALSVSALAATILISASAPASAAPGENNGNVVFRNHQTFKDSHIEQEEHGDEFCPDVPFDVRWDGNITVTDMVQTKGRGDFEYFSFKFSGSNTYTNLETGATFHDRVSFRSSDQKARFNEDGTLSLTIMDRLGWKLFDGNGKLVGVDAGLVKIDLVVDLSDPENPVDLSETVTEHGTRQLGERDFCTDVMTFIG</sequence>
<reference evidence="2 3" key="1">
    <citation type="submission" date="2013-08" db="EMBL/GenBank/DDBJ databases">
        <title>The genome sequence of Knoellia sinensis.</title>
        <authorList>
            <person name="Zhu W."/>
            <person name="Wang G."/>
        </authorList>
    </citation>
    <scope>NUCLEOTIDE SEQUENCE [LARGE SCALE GENOMIC DNA]</scope>
    <source>
        <strain evidence="2 3">KCTC 19936</strain>
    </source>
</reference>
<comment type="caution">
    <text evidence="2">The sequence shown here is derived from an EMBL/GenBank/DDBJ whole genome shotgun (WGS) entry which is preliminary data.</text>
</comment>
<keyword evidence="1" id="KW-0732">Signal</keyword>
<protein>
    <recommendedName>
        <fullName evidence="4">Htaa domain-containing protein</fullName>
    </recommendedName>
</protein>